<evidence type="ECO:0000256" key="1">
    <source>
        <dbReference type="ARBA" id="ARBA00008635"/>
    </source>
</evidence>
<keyword evidence="5" id="KW-1185">Reference proteome</keyword>
<dbReference type="RefSeq" id="WP_078347196.1">
    <property type="nucleotide sequence ID" value="NZ_MBTF01000004.1"/>
</dbReference>
<dbReference type="EMBL" id="MBTF01000004">
    <property type="protein sequence ID" value="OOQ60876.1"/>
    <property type="molecule type" value="Genomic_DNA"/>
</dbReference>
<evidence type="ECO:0000313" key="5">
    <source>
        <dbReference type="Proteomes" id="UP000189739"/>
    </source>
</evidence>
<dbReference type="Pfam" id="PF05163">
    <property type="entry name" value="DinB"/>
    <property type="match status" value="1"/>
</dbReference>
<dbReference type="InterPro" id="IPR007837">
    <property type="entry name" value="DinB"/>
</dbReference>
<dbReference type="Proteomes" id="UP000189739">
    <property type="component" value="Unassembled WGS sequence"/>
</dbReference>
<evidence type="ECO:0000256" key="3">
    <source>
        <dbReference type="PIRSR" id="PIRSR607837-1"/>
    </source>
</evidence>
<dbReference type="STRING" id="1792845.BC343_23215"/>
<dbReference type="SUPFAM" id="SSF109854">
    <property type="entry name" value="DinB/YfiT-like putative metalloenzymes"/>
    <property type="match status" value="1"/>
</dbReference>
<dbReference type="InterPro" id="IPR034660">
    <property type="entry name" value="DinB/YfiT-like"/>
</dbReference>
<accession>A0A1S9PIV0</accession>
<feature type="binding site" evidence="3">
    <location>
        <position position="131"/>
    </location>
    <ligand>
        <name>a divalent metal cation</name>
        <dbReference type="ChEBI" id="CHEBI:60240"/>
    </ligand>
</feature>
<dbReference type="PANTHER" id="PTHR37302">
    <property type="entry name" value="SLR1116 PROTEIN"/>
    <property type="match status" value="1"/>
</dbReference>
<dbReference type="GO" id="GO:0046872">
    <property type="term" value="F:metal ion binding"/>
    <property type="evidence" value="ECO:0007669"/>
    <property type="project" value="UniProtKB-KW"/>
</dbReference>
<dbReference type="PANTHER" id="PTHR37302:SF3">
    <property type="entry name" value="DAMAGE-INDUCIBLE PROTEIN DINB"/>
    <property type="match status" value="1"/>
</dbReference>
<sequence length="158" mass="18228">MYTTLLHQYQLTLSSRNALFDYCETVKPEDLLKPLATINNESMASLLLHVANCYVFWLANSVMQEKHAYFKGDEHLDLTAVRNVYGQVDLLMNEFLNHFKDSLDVPLLITRPDGSQLTRSPFEIFTHAITHEFHHKGQVVNMSRQLGYTPVDTDVVRE</sequence>
<dbReference type="Gene3D" id="1.20.120.450">
    <property type="entry name" value="dinb family like domain"/>
    <property type="match status" value="1"/>
</dbReference>
<keyword evidence="2 3" id="KW-0479">Metal-binding</keyword>
<gene>
    <name evidence="4" type="ORF">BC343_23215</name>
</gene>
<evidence type="ECO:0000256" key="2">
    <source>
        <dbReference type="ARBA" id="ARBA00022723"/>
    </source>
</evidence>
<proteinExistence type="inferred from homology"/>
<protein>
    <recommendedName>
        <fullName evidence="6">Damage-inducible protein DinB</fullName>
    </recommendedName>
</protein>
<dbReference type="OrthoDB" id="118635at2"/>
<feature type="binding site" evidence="3">
    <location>
        <position position="49"/>
    </location>
    <ligand>
        <name>a divalent metal cation</name>
        <dbReference type="ChEBI" id="CHEBI:60240"/>
    </ligand>
</feature>
<name>A0A1S9PIV0_9SPHI</name>
<organism evidence="4 5">
    <name type="scientific">Mucilaginibacter pedocola</name>
    <dbReference type="NCBI Taxonomy" id="1792845"/>
    <lineage>
        <taxon>Bacteria</taxon>
        <taxon>Pseudomonadati</taxon>
        <taxon>Bacteroidota</taxon>
        <taxon>Sphingobacteriia</taxon>
        <taxon>Sphingobacteriales</taxon>
        <taxon>Sphingobacteriaceae</taxon>
        <taxon>Mucilaginibacter</taxon>
    </lineage>
</organism>
<feature type="binding site" evidence="3">
    <location>
        <position position="135"/>
    </location>
    <ligand>
        <name>a divalent metal cation</name>
        <dbReference type="ChEBI" id="CHEBI:60240"/>
    </ligand>
</feature>
<comment type="caution">
    <text evidence="4">The sequence shown here is derived from an EMBL/GenBank/DDBJ whole genome shotgun (WGS) entry which is preliminary data.</text>
</comment>
<evidence type="ECO:0008006" key="6">
    <source>
        <dbReference type="Google" id="ProtNLM"/>
    </source>
</evidence>
<comment type="similarity">
    <text evidence="1">Belongs to the DinB family.</text>
</comment>
<reference evidence="4 5" key="1">
    <citation type="submission" date="2016-07" db="EMBL/GenBank/DDBJ databases">
        <title>Genomic analysis of zinc-resistant bacterium Mucilaginibacter pedocola TBZ30.</title>
        <authorList>
            <person name="Huang J."/>
            <person name="Tang J."/>
        </authorList>
    </citation>
    <scope>NUCLEOTIDE SEQUENCE [LARGE SCALE GENOMIC DNA]</scope>
    <source>
        <strain evidence="4 5">TBZ30</strain>
    </source>
</reference>
<dbReference type="AlphaFoldDB" id="A0A1S9PIV0"/>
<evidence type="ECO:0000313" key="4">
    <source>
        <dbReference type="EMBL" id="OOQ60876.1"/>
    </source>
</evidence>